<dbReference type="Gene3D" id="3.40.50.1220">
    <property type="entry name" value="TPP-binding domain"/>
    <property type="match status" value="1"/>
</dbReference>
<evidence type="ECO:0000256" key="1">
    <source>
        <dbReference type="ARBA" id="ARBA00007812"/>
    </source>
</evidence>
<keyword evidence="2 3" id="KW-0786">Thiamine pyrophosphate</keyword>
<dbReference type="EMBL" id="JAAFGW010000002">
    <property type="protein sequence ID" value="NDP46812.1"/>
    <property type="molecule type" value="Genomic_DNA"/>
</dbReference>
<dbReference type="InterPro" id="IPR012000">
    <property type="entry name" value="Thiamin_PyroP_enz_cen_dom"/>
</dbReference>
<evidence type="ECO:0000259" key="5">
    <source>
        <dbReference type="Pfam" id="PF02775"/>
    </source>
</evidence>
<dbReference type="PANTHER" id="PTHR18968">
    <property type="entry name" value="THIAMINE PYROPHOSPHATE ENZYMES"/>
    <property type="match status" value="1"/>
</dbReference>
<proteinExistence type="inferred from homology"/>
<dbReference type="Pfam" id="PF00205">
    <property type="entry name" value="TPP_enzyme_M"/>
    <property type="match status" value="1"/>
</dbReference>
<dbReference type="Pfam" id="PF02775">
    <property type="entry name" value="TPP_enzyme_C"/>
    <property type="match status" value="1"/>
</dbReference>
<evidence type="ECO:0000313" key="8">
    <source>
        <dbReference type="Proteomes" id="UP000483432"/>
    </source>
</evidence>
<organism evidence="7 8">
    <name type="scientific">Sulfuriferula multivorans</name>
    <dbReference type="NCBI Taxonomy" id="1559896"/>
    <lineage>
        <taxon>Bacteria</taxon>
        <taxon>Pseudomonadati</taxon>
        <taxon>Pseudomonadota</taxon>
        <taxon>Betaproteobacteria</taxon>
        <taxon>Nitrosomonadales</taxon>
        <taxon>Sulfuricellaceae</taxon>
        <taxon>Sulfuriferula</taxon>
    </lineage>
</organism>
<gene>
    <name evidence="7" type="ORF">GZ085_00195</name>
</gene>
<dbReference type="InterPro" id="IPR029035">
    <property type="entry name" value="DHS-like_NAD/FAD-binding_dom"/>
</dbReference>
<dbReference type="GO" id="GO:0050660">
    <property type="term" value="F:flavin adenine dinucleotide binding"/>
    <property type="evidence" value="ECO:0007669"/>
    <property type="project" value="TreeGrafter"/>
</dbReference>
<reference evidence="7 8" key="1">
    <citation type="submission" date="2019-09" db="EMBL/GenBank/DDBJ databases">
        <title>H2 Metabolism Revealed by Metagenomic Analysis in Subglacial Sediment of East Antarctica.</title>
        <authorList>
            <person name="Yang Z."/>
            <person name="Zhang Y."/>
            <person name="Lv Y."/>
            <person name="Yan W."/>
            <person name="Xiao X."/>
            <person name="Sun B."/>
            <person name="Ma H."/>
        </authorList>
    </citation>
    <scope>NUCLEOTIDE SEQUENCE [LARGE SCALE GENOMIC DNA]</scope>
    <source>
        <strain evidence="7">Bin2_2</strain>
    </source>
</reference>
<dbReference type="InterPro" id="IPR045229">
    <property type="entry name" value="TPP_enz"/>
</dbReference>
<dbReference type="GO" id="GO:0030976">
    <property type="term" value="F:thiamine pyrophosphate binding"/>
    <property type="evidence" value="ECO:0007669"/>
    <property type="project" value="InterPro"/>
</dbReference>
<comment type="similarity">
    <text evidence="1 3">Belongs to the TPP enzyme family.</text>
</comment>
<dbReference type="Gene3D" id="3.40.50.970">
    <property type="match status" value="2"/>
</dbReference>
<dbReference type="CDD" id="cd07035">
    <property type="entry name" value="TPP_PYR_POX_like"/>
    <property type="match status" value="1"/>
</dbReference>
<evidence type="ECO:0000259" key="4">
    <source>
        <dbReference type="Pfam" id="PF00205"/>
    </source>
</evidence>
<dbReference type="CDD" id="cd02002">
    <property type="entry name" value="TPP_BFDC"/>
    <property type="match status" value="1"/>
</dbReference>
<dbReference type="InterPro" id="IPR012001">
    <property type="entry name" value="Thiamin_PyroP_enz_TPP-bd_dom"/>
</dbReference>
<dbReference type="GO" id="GO:0000287">
    <property type="term" value="F:magnesium ion binding"/>
    <property type="evidence" value="ECO:0007669"/>
    <property type="project" value="InterPro"/>
</dbReference>
<feature type="domain" description="Thiamine pyrophosphate enzyme TPP-binding" evidence="5">
    <location>
        <begin position="407"/>
        <end position="548"/>
    </location>
</feature>
<dbReference type="Proteomes" id="UP000483432">
    <property type="component" value="Unassembled WGS sequence"/>
</dbReference>
<name>A0A7C9K8X1_9PROT</name>
<evidence type="ECO:0000313" key="7">
    <source>
        <dbReference type="EMBL" id="NDP46812.1"/>
    </source>
</evidence>
<evidence type="ECO:0000259" key="6">
    <source>
        <dbReference type="Pfam" id="PF02776"/>
    </source>
</evidence>
<feature type="domain" description="Thiamine pyrophosphate enzyme central" evidence="4">
    <location>
        <begin position="194"/>
        <end position="329"/>
    </location>
</feature>
<dbReference type="InterPro" id="IPR011766">
    <property type="entry name" value="TPP_enzyme_TPP-bd"/>
</dbReference>
<dbReference type="PANTHER" id="PTHR18968:SF133">
    <property type="entry name" value="BENZOYLFORMATE DECARBOXYLASE"/>
    <property type="match status" value="1"/>
</dbReference>
<evidence type="ECO:0000256" key="2">
    <source>
        <dbReference type="ARBA" id="ARBA00023052"/>
    </source>
</evidence>
<dbReference type="SUPFAM" id="SSF52467">
    <property type="entry name" value="DHS-like NAD/FAD-binding domain"/>
    <property type="match status" value="1"/>
</dbReference>
<sequence length="561" mass="60827">MTKRRMTGRAAFLQLLIDEGVTHLFGNPGTTELAIMEVVPQFPELKYVLGLQESSVLGMADGFARASNKLAAVNLHCTPGLGHAMGALYNAKFSGSPLIITAGQYEIGYGLQEPLLYEPLVPIAQPLVKWAVEVTRVEDLPRIIRRAAKIAMTPPMGPVFISLPGSILDDEAELDFGSPTRVDATTRPSDETIDLLADRLLAAEKPVMIAGRELANHDIFKEAGELANLLGAAVYQEPVPYNARFPSDHFACMGDLTRNQKKVREILQQYDLLLCLGADLLRMSPYSPVDPLPDGMPVVHITERDWELGKNYPTEFAIRADVKETLRALLPVLRARRSSTQAGKAEQRLSELKSCNWSSQREKARREADAVASSNPIDPRFLMMRLVDALPDNAIVIEEALTSAPALASFLPMQDANSFYGLASGGLGFGVPGAIGVSLAQPGRPVVAAIGDGSAMYGIQALWTAAHLKLPITYVIINNRSYRIIKERLLAGRKSARFVAMDMKDPPIDFVSVAKGLGLAARCVTDPGDIHLALREAIRSGAPSLIEVIVDDGFGNEDGKT</sequence>
<dbReference type="GO" id="GO:0003984">
    <property type="term" value="F:acetolactate synthase activity"/>
    <property type="evidence" value="ECO:0007669"/>
    <property type="project" value="TreeGrafter"/>
</dbReference>
<feature type="domain" description="Thiamine pyrophosphate enzyme N-terminal TPP-binding" evidence="6">
    <location>
        <begin position="6"/>
        <end position="108"/>
    </location>
</feature>
<accession>A0A7C9K8X1</accession>
<dbReference type="SUPFAM" id="SSF52518">
    <property type="entry name" value="Thiamin diphosphate-binding fold (THDP-binding)"/>
    <property type="match status" value="2"/>
</dbReference>
<evidence type="ECO:0000256" key="3">
    <source>
        <dbReference type="RuleBase" id="RU362132"/>
    </source>
</evidence>
<comment type="caution">
    <text evidence="7">The sequence shown here is derived from an EMBL/GenBank/DDBJ whole genome shotgun (WGS) entry which is preliminary data.</text>
</comment>
<dbReference type="InterPro" id="IPR029061">
    <property type="entry name" value="THDP-binding"/>
</dbReference>
<protein>
    <submittedName>
        <fullName evidence="7">Thiamine pyrophosphate-binding protein</fullName>
    </submittedName>
</protein>
<dbReference type="AlphaFoldDB" id="A0A7C9K8X1"/>
<dbReference type="GO" id="GO:0019752">
    <property type="term" value="P:carboxylic acid metabolic process"/>
    <property type="evidence" value="ECO:0007669"/>
    <property type="project" value="UniProtKB-ARBA"/>
</dbReference>
<dbReference type="Pfam" id="PF02776">
    <property type="entry name" value="TPP_enzyme_N"/>
    <property type="match status" value="1"/>
</dbReference>